<comment type="catalytic activity">
    <reaction evidence="1">
        <text>ATP + protein L-histidine = ADP + protein N-phospho-L-histidine.</text>
        <dbReference type="EC" id="2.7.13.3"/>
    </reaction>
</comment>
<dbReference type="InterPro" id="IPR004358">
    <property type="entry name" value="Sig_transdc_His_kin-like_C"/>
</dbReference>
<dbReference type="Gene3D" id="3.30.565.10">
    <property type="entry name" value="Histidine kinase-like ATPase, C-terminal domain"/>
    <property type="match status" value="1"/>
</dbReference>
<evidence type="ECO:0000256" key="6">
    <source>
        <dbReference type="ARBA" id="ARBA00022777"/>
    </source>
</evidence>
<evidence type="ECO:0000256" key="8">
    <source>
        <dbReference type="ARBA" id="ARBA00023012"/>
    </source>
</evidence>
<evidence type="ECO:0000256" key="2">
    <source>
        <dbReference type="ARBA" id="ARBA00012438"/>
    </source>
</evidence>
<gene>
    <name evidence="11" type="primary">kinB</name>
    <name evidence="11" type="ORF">GCM10007043_20520</name>
</gene>
<dbReference type="SUPFAM" id="SSF47384">
    <property type="entry name" value="Homodimeric domain of signal transducing histidine kinase"/>
    <property type="match status" value="1"/>
</dbReference>
<dbReference type="EC" id="2.7.13.3" evidence="2"/>
<dbReference type="InterPro" id="IPR003594">
    <property type="entry name" value="HATPase_dom"/>
</dbReference>
<accession>A0A8J3BF87</accession>
<evidence type="ECO:0000256" key="5">
    <source>
        <dbReference type="ARBA" id="ARBA00022741"/>
    </source>
</evidence>
<dbReference type="PRINTS" id="PR00344">
    <property type="entry name" value="BCTRLSENSOR"/>
</dbReference>
<dbReference type="GO" id="GO:0005524">
    <property type="term" value="F:ATP binding"/>
    <property type="evidence" value="ECO:0007669"/>
    <property type="project" value="UniProtKB-KW"/>
</dbReference>
<dbReference type="PANTHER" id="PTHR43065:SF46">
    <property type="entry name" value="C4-DICARBOXYLATE TRANSPORT SENSOR PROTEIN DCTB"/>
    <property type="match status" value="1"/>
</dbReference>
<dbReference type="Gene3D" id="1.10.287.130">
    <property type="match status" value="1"/>
</dbReference>
<keyword evidence="5" id="KW-0547">Nucleotide-binding</keyword>
<dbReference type="PANTHER" id="PTHR43065">
    <property type="entry name" value="SENSOR HISTIDINE KINASE"/>
    <property type="match status" value="1"/>
</dbReference>
<keyword evidence="3" id="KW-0597">Phosphoprotein</keyword>
<keyword evidence="7" id="KW-0067">ATP-binding</keyword>
<feature type="transmembrane region" description="Helical" evidence="9">
    <location>
        <begin position="7"/>
        <end position="25"/>
    </location>
</feature>
<dbReference type="SUPFAM" id="SSF55874">
    <property type="entry name" value="ATPase domain of HSP90 chaperone/DNA topoisomerase II/histidine kinase"/>
    <property type="match status" value="1"/>
</dbReference>
<dbReference type="CDD" id="cd00082">
    <property type="entry name" value="HisKA"/>
    <property type="match status" value="1"/>
</dbReference>
<evidence type="ECO:0000313" key="12">
    <source>
        <dbReference type="Proteomes" id="UP000637720"/>
    </source>
</evidence>
<keyword evidence="8" id="KW-0902">Two-component regulatory system</keyword>
<dbReference type="AlphaFoldDB" id="A0A8J3BF87"/>
<comment type="caution">
    <text evidence="11">The sequence shown here is derived from an EMBL/GenBank/DDBJ whole genome shotgun (WGS) entry which is preliminary data.</text>
</comment>
<reference evidence="11" key="2">
    <citation type="submission" date="2020-09" db="EMBL/GenBank/DDBJ databases">
        <authorList>
            <person name="Sun Q."/>
            <person name="Ohkuma M."/>
        </authorList>
    </citation>
    <scope>NUCLEOTIDE SEQUENCE</scope>
    <source>
        <strain evidence="11">JCM 14719</strain>
    </source>
</reference>
<evidence type="ECO:0000256" key="9">
    <source>
        <dbReference type="SAM" id="Phobius"/>
    </source>
</evidence>
<dbReference type="EMBL" id="BMOF01000053">
    <property type="protein sequence ID" value="GGK06367.1"/>
    <property type="molecule type" value="Genomic_DNA"/>
</dbReference>
<proteinExistence type="predicted"/>
<protein>
    <recommendedName>
        <fullName evidence="2">histidine kinase</fullName>
        <ecNumber evidence="2">2.7.13.3</ecNumber>
    </recommendedName>
</protein>
<feature type="transmembrane region" description="Helical" evidence="9">
    <location>
        <begin position="104"/>
        <end position="119"/>
    </location>
</feature>
<dbReference type="Proteomes" id="UP000637720">
    <property type="component" value="Unassembled WGS sequence"/>
</dbReference>
<name>A0A8J3BF87_9BACI</name>
<feature type="domain" description="Histidine kinase" evidence="10">
    <location>
        <begin position="210"/>
        <end position="415"/>
    </location>
</feature>
<keyword evidence="9" id="KW-1133">Transmembrane helix</keyword>
<evidence type="ECO:0000256" key="3">
    <source>
        <dbReference type="ARBA" id="ARBA00022553"/>
    </source>
</evidence>
<evidence type="ECO:0000313" key="11">
    <source>
        <dbReference type="EMBL" id="GGK06367.1"/>
    </source>
</evidence>
<dbReference type="SMART" id="SM00388">
    <property type="entry name" value="HisKA"/>
    <property type="match status" value="1"/>
</dbReference>
<dbReference type="Pfam" id="PF02518">
    <property type="entry name" value="HATPase_c"/>
    <property type="match status" value="1"/>
</dbReference>
<keyword evidence="12" id="KW-1185">Reference proteome</keyword>
<evidence type="ECO:0000256" key="1">
    <source>
        <dbReference type="ARBA" id="ARBA00000085"/>
    </source>
</evidence>
<dbReference type="InterPro" id="IPR003661">
    <property type="entry name" value="HisK_dim/P_dom"/>
</dbReference>
<dbReference type="PROSITE" id="PS50109">
    <property type="entry name" value="HIS_KIN"/>
    <property type="match status" value="1"/>
</dbReference>
<dbReference type="InterPro" id="IPR005467">
    <property type="entry name" value="His_kinase_dom"/>
</dbReference>
<dbReference type="GO" id="GO:0000155">
    <property type="term" value="F:phosphorelay sensor kinase activity"/>
    <property type="evidence" value="ECO:0007669"/>
    <property type="project" value="InterPro"/>
</dbReference>
<evidence type="ECO:0000256" key="7">
    <source>
        <dbReference type="ARBA" id="ARBA00022840"/>
    </source>
</evidence>
<keyword evidence="4" id="KW-0808">Transferase</keyword>
<organism evidence="11 12">
    <name type="scientific">Calditerricola satsumensis</name>
    <dbReference type="NCBI Taxonomy" id="373054"/>
    <lineage>
        <taxon>Bacteria</taxon>
        <taxon>Bacillati</taxon>
        <taxon>Bacillota</taxon>
        <taxon>Bacilli</taxon>
        <taxon>Bacillales</taxon>
        <taxon>Bacillaceae</taxon>
        <taxon>Calditerricola</taxon>
    </lineage>
</organism>
<dbReference type="SMART" id="SM00387">
    <property type="entry name" value="HATPase_c"/>
    <property type="match status" value="1"/>
</dbReference>
<evidence type="ECO:0000259" key="10">
    <source>
        <dbReference type="PROSITE" id="PS50109"/>
    </source>
</evidence>
<dbReference type="InterPro" id="IPR036890">
    <property type="entry name" value="HATPase_C_sf"/>
</dbReference>
<dbReference type="Pfam" id="PF00512">
    <property type="entry name" value="HisKA"/>
    <property type="match status" value="1"/>
</dbReference>
<keyword evidence="9" id="KW-0472">Membrane</keyword>
<sequence>MDIRNLLLNVLILLFAFFVYQMVWAEKHGKFNAPNHLFITVLAFGTVVLCAVFPIFQAEGFLYDLGAIPVLMCLLYGEARSALLVAIGYVFVRTAVSGAAWEDSAVPLAVSLLLSLWLRNRWESYPHRKRIGAFVALDALYFLLSVAWHVLQAGVVPVEAIPDEAVLLVVHATVGGFLVHLCENLRATLKMKMEIERIEKFNALAEMAASIAHEIRNPLTVARGFLQLLKQQTRDARSQTYLTFIVDELDRAESIIGDYLSFCKPKPSQESVLDVGTHVQYVVNVITPFAHLHNVEMHLRVEPGLSVYGDGEKLNQVLMNLMKNAVEAMPWGGTLSVSALREERWIRIDIQDTGLGMTEEELKRIGTPFFSTKKDGTGLGLTVSYRIVQSMNGRIDVRSEKGKGTCFSVRLPAADQPTGR</sequence>
<feature type="transmembrane region" description="Helical" evidence="9">
    <location>
        <begin position="37"/>
        <end position="56"/>
    </location>
</feature>
<feature type="transmembrane region" description="Helical" evidence="9">
    <location>
        <begin position="131"/>
        <end position="150"/>
    </location>
</feature>
<keyword evidence="9" id="KW-0812">Transmembrane</keyword>
<dbReference type="InterPro" id="IPR036097">
    <property type="entry name" value="HisK_dim/P_sf"/>
</dbReference>
<reference evidence="11" key="1">
    <citation type="journal article" date="2014" name="Int. J. Syst. Evol. Microbiol.">
        <title>Complete genome sequence of Corynebacterium casei LMG S-19264T (=DSM 44701T), isolated from a smear-ripened cheese.</title>
        <authorList>
            <consortium name="US DOE Joint Genome Institute (JGI-PGF)"/>
            <person name="Walter F."/>
            <person name="Albersmeier A."/>
            <person name="Kalinowski J."/>
            <person name="Ruckert C."/>
        </authorList>
    </citation>
    <scope>NUCLEOTIDE SEQUENCE</scope>
    <source>
        <strain evidence="11">JCM 14719</strain>
    </source>
</reference>
<feature type="transmembrane region" description="Helical" evidence="9">
    <location>
        <begin position="68"/>
        <end position="92"/>
    </location>
</feature>
<feature type="transmembrane region" description="Helical" evidence="9">
    <location>
        <begin position="165"/>
        <end position="182"/>
    </location>
</feature>
<evidence type="ECO:0000256" key="4">
    <source>
        <dbReference type="ARBA" id="ARBA00022679"/>
    </source>
</evidence>
<keyword evidence="6 11" id="KW-0418">Kinase</keyword>